<organism evidence="2 3">
    <name type="scientific">Segatella salivae F0493</name>
    <dbReference type="NCBI Taxonomy" id="1395125"/>
    <lineage>
        <taxon>Bacteria</taxon>
        <taxon>Pseudomonadati</taxon>
        <taxon>Bacteroidota</taxon>
        <taxon>Bacteroidia</taxon>
        <taxon>Bacteroidales</taxon>
        <taxon>Prevotellaceae</taxon>
        <taxon>Segatella</taxon>
    </lineage>
</organism>
<feature type="compositionally biased region" description="Basic and acidic residues" evidence="1">
    <location>
        <begin position="180"/>
        <end position="215"/>
    </location>
</feature>
<name>U2LCN4_9BACT</name>
<gene>
    <name evidence="2" type="ORF">HMPREF9145_0338</name>
</gene>
<dbReference type="AlphaFoldDB" id="U2LCN4"/>
<evidence type="ECO:0000313" key="3">
    <source>
        <dbReference type="Proteomes" id="UP000017023"/>
    </source>
</evidence>
<accession>U2LCN4</accession>
<dbReference type="Proteomes" id="UP000017023">
    <property type="component" value="Unassembled WGS sequence"/>
</dbReference>
<feature type="region of interest" description="Disordered" evidence="1">
    <location>
        <begin position="157"/>
        <end position="215"/>
    </location>
</feature>
<reference evidence="2 3" key="1">
    <citation type="submission" date="2013-08" db="EMBL/GenBank/DDBJ databases">
        <authorList>
            <person name="Durkin A.S."/>
            <person name="Haft D.R."/>
            <person name="McCorrison J."/>
            <person name="Torralba M."/>
            <person name="Gillis M."/>
            <person name="Haft D.H."/>
            <person name="Methe B."/>
            <person name="Sutton G."/>
            <person name="Nelson K.E."/>
        </authorList>
    </citation>
    <scope>NUCLEOTIDE SEQUENCE [LARGE SCALE GENOMIC DNA]</scope>
    <source>
        <strain evidence="2 3">F0493</strain>
    </source>
</reference>
<proteinExistence type="predicted"/>
<protein>
    <submittedName>
        <fullName evidence="2">Uncharacterized protein</fullName>
    </submittedName>
</protein>
<dbReference type="EMBL" id="AWGW01000007">
    <property type="protein sequence ID" value="ERK02041.1"/>
    <property type="molecule type" value="Genomic_DNA"/>
</dbReference>
<dbReference type="PATRIC" id="fig|1395125.3.peg.939"/>
<evidence type="ECO:0000313" key="2">
    <source>
        <dbReference type="EMBL" id="ERK02041.1"/>
    </source>
</evidence>
<feature type="compositionally biased region" description="Polar residues" evidence="1">
    <location>
        <begin position="163"/>
        <end position="172"/>
    </location>
</feature>
<sequence>MSVRTSRIGIYGHTSFVGFGLFTLSSESPKVTLFMFSCSFAFWRCSIQSASCYAYLHFATSRRRIRWSFSFGRKGNSGICRKSKVKPPVLREKSPALRVVFFPKNLAFPNPYLDGATETKTTDATGRRIKKCRITERQIRSFETQLPQLLDPHIRIKNRTDNDSSNGHQTDGTLYGGGDMHPHRADVPLDHRHPLERHQRDCERSVPSGDKRDSAHALPHHLLRASPLVTHPLTPYGNGKENMQDGSAAVQVLRGGQHLRVYGGNLHQRQPQHV</sequence>
<comment type="caution">
    <text evidence="2">The sequence shown here is derived from an EMBL/GenBank/DDBJ whole genome shotgun (WGS) entry which is preliminary data.</text>
</comment>
<evidence type="ECO:0000256" key="1">
    <source>
        <dbReference type="SAM" id="MobiDB-lite"/>
    </source>
</evidence>